<feature type="domain" description="Protein kinase" evidence="5">
    <location>
        <begin position="26"/>
        <end position="93"/>
    </location>
</feature>
<evidence type="ECO:0000313" key="6">
    <source>
        <dbReference type="EMBL" id="PKY45528.1"/>
    </source>
</evidence>
<sequence>MSKISINLEKLISEGCIEYYEYSDFKNIQPIGKGASGSVTRATWKNTTRFFALKSFNNDKQTHKEIVKELTLHRKVDIHENILRFYGISSVDDSNISVNFSNDKPDIDAQTNSSQLNIVESKSNSPNAPNKLINPSSRNVIELKLEEDGFTTPDEKVKELIKKLTEAKYLYALKLLFENLQNEFSPQILRDTLVALADPTPFDYYAKQSVARLELHLRTWVEVLERICFSPMCLSKELQDKIYNSLTKFAEIYHKTTQVVEGFENNNFSLSFDQQNDDFCETIAKNRNYNIEFLLIHLRDTLNSLRDDETWFQEIIRKTKELLKVVMNVVPEILTATSGNNTLDNNCSILSMLTQLRQGLSFKYPVATYYIDWRIMLIIQYNLLNWSDGSEKIFNKKFGEMLLMEYIWGFLEREWINVAEKSILNSQMKFDELSNKLVKSLKNTGGYLNKPFSLPHTLWFGILDLAQNLILKSTHTATHGLGYYLAIESLNKAPSSFIQFKAVEILLHLHNINNELFSIIEIDFDQYIQKLKENNLETEHFQNLLLFIKEICFKDFDILNKSVKINKGKGKENEKVSNQNLYLKKDQLSNYAILETIADEMTCPISSEPTDQLCILKCQHILSLNNFKKLKQKNCPKCREKIEDNDIRCISQSTIYKNLHSYLFEAGYILPSIELDDLNDQYNSDSDNSEAELILTKKKKFKVIKLNSTMTFQSIFSRISKKKHPIYQNAMEELNKNNYERAEYFCKEFLKIFPTNYTMKCILAYIYRCLNNYKQAHLYLREAINLKDKNPLAYFIYGEILFRQSNYNEAIYNLRKSLEYKAKMNSIYIMLGNSYIYRAESHNYDRYYLLDALKYYDIALQSNPNNYLCLKNCAYIYDKQKDYSNALKILDKLLIINKEDSLVLCYYGEILCKMLQYNDAISYFTKANIIDPENIHNLNNRNIANFILQDYDKCLLDVNKAIQLNPLNTIAHHYKILIYITGLNYKHFERLPAIYHNIKTMKNITDTIINFEKCIELDLDFWLNLCNIYGMVDYSFNYLGIINKFYKYMYKVHRVYFISNLVNLADKYYQFKESNSNSLTGYVLSFKNEEFNLNLSFPKFSAIFEYVKCYLIIWKININKLSSNCFITFVIKKFDYANIVHKREFVFTYNDLLKYEKLGWVEFKLPYELSNIWITGIQVSIEIKGLVDMQMDYIRFTPCNKQTETTETSDILSYHKIYLSVPEIFKDKYFSRKEMENLLELKDIIG</sequence>
<keyword evidence="4" id="KW-0067">ATP-binding</keyword>
<dbReference type="InterPro" id="IPR011009">
    <property type="entry name" value="Kinase-like_dom_sf"/>
</dbReference>
<feature type="repeat" description="TPR" evidence="3">
    <location>
        <begin position="791"/>
        <end position="824"/>
    </location>
</feature>
<dbReference type="InterPro" id="IPR000719">
    <property type="entry name" value="Prot_kinase_dom"/>
</dbReference>
<keyword evidence="1" id="KW-0677">Repeat</keyword>
<dbReference type="InterPro" id="IPR017441">
    <property type="entry name" value="Protein_kinase_ATP_BS"/>
</dbReference>
<name>A0A2I1GFY4_9GLOM</name>
<dbReference type="InterPro" id="IPR011990">
    <property type="entry name" value="TPR-like_helical_dom_sf"/>
</dbReference>
<dbReference type="Proteomes" id="UP000234323">
    <property type="component" value="Unassembled WGS sequence"/>
</dbReference>
<dbReference type="PROSITE" id="PS00107">
    <property type="entry name" value="PROTEIN_KINASE_ATP"/>
    <property type="match status" value="1"/>
</dbReference>
<dbReference type="Gene3D" id="1.25.40.10">
    <property type="entry name" value="Tetratricopeptide repeat domain"/>
    <property type="match status" value="2"/>
</dbReference>
<dbReference type="InterPro" id="IPR013083">
    <property type="entry name" value="Znf_RING/FYVE/PHD"/>
</dbReference>
<keyword evidence="7" id="KW-1185">Reference proteome</keyword>
<dbReference type="Gene3D" id="3.30.40.10">
    <property type="entry name" value="Zinc/RING finger domain, C3HC4 (zinc finger)"/>
    <property type="match status" value="1"/>
</dbReference>
<proteinExistence type="predicted"/>
<dbReference type="Pfam" id="PF12895">
    <property type="entry name" value="ANAPC3"/>
    <property type="match status" value="1"/>
</dbReference>
<comment type="caution">
    <text evidence="6">The sequence shown here is derived from an EMBL/GenBank/DDBJ whole genome shotgun (WGS) entry which is preliminary data.</text>
</comment>
<dbReference type="VEuPathDB" id="FungiDB:RhiirFUN_003357"/>
<organism evidence="6 7">
    <name type="scientific">Rhizophagus irregularis</name>
    <dbReference type="NCBI Taxonomy" id="588596"/>
    <lineage>
        <taxon>Eukaryota</taxon>
        <taxon>Fungi</taxon>
        <taxon>Fungi incertae sedis</taxon>
        <taxon>Mucoromycota</taxon>
        <taxon>Glomeromycotina</taxon>
        <taxon>Glomeromycetes</taxon>
        <taxon>Glomerales</taxon>
        <taxon>Glomeraceae</taxon>
        <taxon>Rhizophagus</taxon>
    </lineage>
</organism>
<dbReference type="VEuPathDB" id="FungiDB:RhiirA1_533572"/>
<dbReference type="InterPro" id="IPR050498">
    <property type="entry name" value="Ycf3"/>
</dbReference>
<dbReference type="GO" id="GO:0005524">
    <property type="term" value="F:ATP binding"/>
    <property type="evidence" value="ECO:0007669"/>
    <property type="project" value="UniProtKB-UniRule"/>
</dbReference>
<dbReference type="SUPFAM" id="SSF48452">
    <property type="entry name" value="TPR-like"/>
    <property type="match status" value="1"/>
</dbReference>
<evidence type="ECO:0000259" key="5">
    <source>
        <dbReference type="Pfam" id="PF00069"/>
    </source>
</evidence>
<evidence type="ECO:0000313" key="7">
    <source>
        <dbReference type="Proteomes" id="UP000234323"/>
    </source>
</evidence>
<dbReference type="Pfam" id="PF00069">
    <property type="entry name" value="Pkinase"/>
    <property type="match status" value="1"/>
</dbReference>
<feature type="repeat" description="TPR" evidence="3">
    <location>
        <begin position="901"/>
        <end position="934"/>
    </location>
</feature>
<protein>
    <recommendedName>
        <fullName evidence="5">Protein kinase domain-containing protein</fullName>
    </recommendedName>
</protein>
<keyword evidence="2 3" id="KW-0802">TPR repeat</keyword>
<dbReference type="InterPro" id="IPR019734">
    <property type="entry name" value="TPR_rpt"/>
</dbReference>
<dbReference type="GO" id="GO:0004672">
    <property type="term" value="F:protein kinase activity"/>
    <property type="evidence" value="ECO:0007669"/>
    <property type="project" value="InterPro"/>
</dbReference>
<dbReference type="AlphaFoldDB" id="A0A2I1GFY4"/>
<evidence type="ECO:0000256" key="4">
    <source>
        <dbReference type="PROSITE-ProRule" id="PRU10141"/>
    </source>
</evidence>
<dbReference type="SUPFAM" id="SSF56112">
    <property type="entry name" value="Protein kinase-like (PK-like)"/>
    <property type="match status" value="1"/>
</dbReference>
<feature type="binding site" evidence="4">
    <location>
        <position position="54"/>
    </location>
    <ligand>
        <name>ATP</name>
        <dbReference type="ChEBI" id="CHEBI:30616"/>
    </ligand>
</feature>
<evidence type="ECO:0000256" key="2">
    <source>
        <dbReference type="ARBA" id="ARBA00022803"/>
    </source>
</evidence>
<evidence type="ECO:0000256" key="3">
    <source>
        <dbReference type="PROSITE-ProRule" id="PRU00339"/>
    </source>
</evidence>
<dbReference type="SUPFAM" id="SSF57850">
    <property type="entry name" value="RING/U-box"/>
    <property type="match status" value="1"/>
</dbReference>
<dbReference type="PANTHER" id="PTHR44858">
    <property type="entry name" value="TETRATRICOPEPTIDE REPEAT PROTEIN 6"/>
    <property type="match status" value="1"/>
</dbReference>
<gene>
    <name evidence="6" type="ORF">RhiirA4_517003</name>
</gene>
<accession>A0A2I1GFY4</accession>
<keyword evidence="4" id="KW-0547">Nucleotide-binding</keyword>
<dbReference type="PANTHER" id="PTHR44858:SF1">
    <property type="entry name" value="UDP-N-ACETYLGLUCOSAMINE--PEPTIDE N-ACETYLGLUCOSAMINYLTRANSFERASE SPINDLY-RELATED"/>
    <property type="match status" value="1"/>
</dbReference>
<dbReference type="Gene3D" id="3.30.200.20">
    <property type="entry name" value="Phosphorylase Kinase, domain 1"/>
    <property type="match status" value="1"/>
</dbReference>
<dbReference type="VEuPathDB" id="FungiDB:RhiirFUN_003359"/>
<dbReference type="PROSITE" id="PS50005">
    <property type="entry name" value="TPR"/>
    <property type="match status" value="2"/>
</dbReference>
<dbReference type="VEuPathDB" id="FungiDB:FUN_021468"/>
<dbReference type="SMART" id="SM00028">
    <property type="entry name" value="TPR"/>
    <property type="match status" value="5"/>
</dbReference>
<dbReference type="EMBL" id="LLXI01000391">
    <property type="protein sequence ID" value="PKY45528.1"/>
    <property type="molecule type" value="Genomic_DNA"/>
</dbReference>
<evidence type="ECO:0000256" key="1">
    <source>
        <dbReference type="ARBA" id="ARBA00022737"/>
    </source>
</evidence>
<reference evidence="6 7" key="1">
    <citation type="submission" date="2015-10" db="EMBL/GenBank/DDBJ databases">
        <title>Genome analyses suggest a sexual origin of heterokaryosis in a supposedly ancient asexual fungus.</title>
        <authorList>
            <person name="Ropars J."/>
            <person name="Sedzielewska K."/>
            <person name="Noel J."/>
            <person name="Charron P."/>
            <person name="Farinelli L."/>
            <person name="Marton T."/>
            <person name="Kruger M."/>
            <person name="Pelin A."/>
            <person name="Brachmann A."/>
            <person name="Corradi N."/>
        </authorList>
    </citation>
    <scope>NUCLEOTIDE SEQUENCE [LARGE SCALE GENOMIC DNA]</scope>
    <source>
        <strain evidence="6 7">A4</strain>
    </source>
</reference>